<keyword evidence="1" id="KW-0472">Membrane</keyword>
<name>B8D1X1_HALOH</name>
<evidence type="ECO:0000256" key="1">
    <source>
        <dbReference type="SAM" id="Phobius"/>
    </source>
</evidence>
<dbReference type="KEGG" id="hor:Hore_04400"/>
<evidence type="ECO:0008006" key="4">
    <source>
        <dbReference type="Google" id="ProtNLM"/>
    </source>
</evidence>
<proteinExistence type="predicted"/>
<feature type="transmembrane region" description="Helical" evidence="1">
    <location>
        <begin position="170"/>
        <end position="191"/>
    </location>
</feature>
<dbReference type="RefSeq" id="WP_012635386.1">
    <property type="nucleotide sequence ID" value="NC_011899.1"/>
</dbReference>
<gene>
    <name evidence="2" type="ordered locus">Hore_04400</name>
</gene>
<dbReference type="HOGENOM" id="CLU_110627_0_0_9"/>
<keyword evidence="1" id="KW-0812">Transmembrane</keyword>
<organism evidence="2 3">
    <name type="scientific">Halothermothrix orenii (strain H 168 / OCM 544 / DSM 9562)</name>
    <dbReference type="NCBI Taxonomy" id="373903"/>
    <lineage>
        <taxon>Bacteria</taxon>
        <taxon>Bacillati</taxon>
        <taxon>Bacillota</taxon>
        <taxon>Clostridia</taxon>
        <taxon>Halanaerobiales</taxon>
        <taxon>Halothermotrichaceae</taxon>
        <taxon>Halothermothrix</taxon>
    </lineage>
</organism>
<keyword evidence="3" id="KW-1185">Reference proteome</keyword>
<evidence type="ECO:0000313" key="2">
    <source>
        <dbReference type="EMBL" id="ACL69198.1"/>
    </source>
</evidence>
<feature type="transmembrane region" description="Helical" evidence="1">
    <location>
        <begin position="131"/>
        <end position="158"/>
    </location>
</feature>
<accession>B8D1X1</accession>
<reference evidence="2 3" key="1">
    <citation type="journal article" date="2009" name="PLoS ONE">
        <title>Genome analysis of the anaerobic thermohalophilic bacterium Halothermothrix orenii.</title>
        <authorList>
            <person name="Mavromatis K."/>
            <person name="Ivanova N."/>
            <person name="Anderson I."/>
            <person name="Lykidis A."/>
            <person name="Hooper S.D."/>
            <person name="Sun H."/>
            <person name="Kunin V."/>
            <person name="Lapidus A."/>
            <person name="Hugenholtz P."/>
            <person name="Patel B."/>
            <person name="Kyrpides N.C."/>
        </authorList>
    </citation>
    <scope>NUCLEOTIDE SEQUENCE [LARGE SCALE GENOMIC DNA]</scope>
    <source>
        <strain evidence="3">H 168 / OCM 544 / DSM 9562</strain>
    </source>
</reference>
<feature type="transmembrane region" description="Helical" evidence="1">
    <location>
        <begin position="9"/>
        <end position="28"/>
    </location>
</feature>
<dbReference type="STRING" id="373903.Hore_04400"/>
<dbReference type="EMBL" id="CP001098">
    <property type="protein sequence ID" value="ACL69198.1"/>
    <property type="molecule type" value="Genomic_DNA"/>
</dbReference>
<keyword evidence="1" id="KW-1133">Transmembrane helix</keyword>
<dbReference type="eggNOG" id="COG0671">
    <property type="taxonomic scope" value="Bacteria"/>
</dbReference>
<feature type="transmembrane region" description="Helical" evidence="1">
    <location>
        <begin position="34"/>
        <end position="53"/>
    </location>
</feature>
<protein>
    <recommendedName>
        <fullName evidence="4">Phosphoesterase PA-phosphatase related</fullName>
    </recommendedName>
</protein>
<sequence>MKHKLAKCISYFTVVPVFAFFTLLLLYYQNLITTRYWLLVGVLFLTVLPLLAYLFKFFIPSIRNEGREGERRLAFYFGLGSYIIGTFFVSFSPSPVVIKVLFFTYLVSALVLTFINMFLNFRASGHACGVAGPVTILISFLGSSVWMFLLLIPVTFWSRLTLNRHSLKELISGALVGSCSTIFVIFFYLFLRG</sequence>
<dbReference type="OrthoDB" id="9810836at2"/>
<feature type="transmembrane region" description="Helical" evidence="1">
    <location>
        <begin position="97"/>
        <end position="119"/>
    </location>
</feature>
<dbReference type="AlphaFoldDB" id="B8D1X1"/>
<evidence type="ECO:0000313" key="3">
    <source>
        <dbReference type="Proteomes" id="UP000000719"/>
    </source>
</evidence>
<dbReference type="Proteomes" id="UP000000719">
    <property type="component" value="Chromosome"/>
</dbReference>
<feature type="transmembrane region" description="Helical" evidence="1">
    <location>
        <begin position="73"/>
        <end position="91"/>
    </location>
</feature>